<dbReference type="Pfam" id="PF18025">
    <property type="entry name" value="FucT_N"/>
    <property type="match status" value="1"/>
</dbReference>
<dbReference type="InterPro" id="IPR038577">
    <property type="entry name" value="GT10-like_C_sf"/>
</dbReference>
<keyword evidence="2" id="KW-0328">Glycosyltransferase</keyword>
<gene>
    <name evidence="6" type="ordered locus">mru_1527</name>
</gene>
<dbReference type="HOGENOM" id="CLU_045377_0_0_2"/>
<dbReference type="GO" id="GO:0016020">
    <property type="term" value="C:membrane"/>
    <property type="evidence" value="ECO:0007669"/>
    <property type="project" value="InterPro"/>
</dbReference>
<keyword evidence="3 6" id="KW-0808">Transferase</keyword>
<dbReference type="KEGG" id="mru:mru_1527"/>
<protein>
    <submittedName>
        <fullName evidence="6">Glycosyl transferase</fullName>
    </submittedName>
</protein>
<evidence type="ECO:0000256" key="2">
    <source>
        <dbReference type="ARBA" id="ARBA00022676"/>
    </source>
</evidence>
<dbReference type="Proteomes" id="UP000008680">
    <property type="component" value="Chromosome"/>
</dbReference>
<dbReference type="CAZy" id="GT10">
    <property type="family name" value="Glycosyltransferase Family 10"/>
</dbReference>
<evidence type="ECO:0000313" key="6">
    <source>
        <dbReference type="EMBL" id="ADC47377.1"/>
    </source>
</evidence>
<evidence type="ECO:0000259" key="5">
    <source>
        <dbReference type="Pfam" id="PF18025"/>
    </source>
</evidence>
<dbReference type="PATRIC" id="fig|634498.28.peg.1529"/>
<dbReference type="InterPro" id="IPR055270">
    <property type="entry name" value="Glyco_tran_10_C"/>
</dbReference>
<dbReference type="PANTHER" id="PTHR11929:SF194">
    <property type="entry name" value="ALPHA-(1,3)-FUCOSYLTRANSFERASE 10"/>
    <property type="match status" value="1"/>
</dbReference>
<organism evidence="6 7">
    <name type="scientific">Methanobrevibacter ruminantium (strain ATCC 35063 / DSM 1093 / JCM 13430 / OCM 146 / M1)</name>
    <name type="common">Methanobacterium ruminantium</name>
    <dbReference type="NCBI Taxonomy" id="634498"/>
    <lineage>
        <taxon>Archaea</taxon>
        <taxon>Methanobacteriati</taxon>
        <taxon>Methanobacteriota</taxon>
        <taxon>Methanomada group</taxon>
        <taxon>Methanobacteria</taxon>
        <taxon>Methanobacteriales</taxon>
        <taxon>Methanobacteriaceae</taxon>
        <taxon>Methanobrevibacter</taxon>
    </lineage>
</organism>
<dbReference type="Pfam" id="PF00852">
    <property type="entry name" value="Glyco_transf_10"/>
    <property type="match status" value="1"/>
</dbReference>
<dbReference type="PANTHER" id="PTHR11929">
    <property type="entry name" value="ALPHA- 1,3 -FUCOSYLTRANSFERASE"/>
    <property type="match status" value="1"/>
</dbReference>
<proteinExistence type="inferred from homology"/>
<dbReference type="GeneID" id="8771180"/>
<name>D3E4B6_METRM</name>
<dbReference type="OrthoDB" id="387597at2157"/>
<dbReference type="Gene3D" id="3.40.50.11660">
    <property type="entry name" value="Glycosyl transferase family 10, C-terminal domain"/>
    <property type="match status" value="1"/>
</dbReference>
<dbReference type="SUPFAM" id="SSF53756">
    <property type="entry name" value="UDP-Glycosyltransferase/glycogen phosphorylase"/>
    <property type="match status" value="1"/>
</dbReference>
<evidence type="ECO:0000256" key="3">
    <source>
        <dbReference type="ARBA" id="ARBA00022679"/>
    </source>
</evidence>
<dbReference type="InterPro" id="IPR041058">
    <property type="entry name" value="FucT_N"/>
</dbReference>
<dbReference type="STRING" id="634498.mru_1527"/>
<evidence type="ECO:0000259" key="4">
    <source>
        <dbReference type="Pfam" id="PF00852"/>
    </source>
</evidence>
<dbReference type="EMBL" id="CP001719">
    <property type="protein sequence ID" value="ADC47377.1"/>
    <property type="molecule type" value="Genomic_DNA"/>
</dbReference>
<keyword evidence="7" id="KW-1185">Reference proteome</keyword>
<sequence>MSEKKKIKVKFVDFQDSLKENDNFFIDSLKKNFDVEVSDDPDYLFFGAYGYKHLDYDCIRIMWTIENYVPDFNICDYALAYDIIEFGDRYLRFPFFLNRPEIENVRKTIERKPIDTSVKTDFCSFVVSNEWGDDYRIRLFHELSKYKKVDSGGRSLNNIGGPIGMGLDKKFEFDVTHKFSFALENAQNRGYTTEKIFDAFAAGCIPIYWGDPNIEEEFNPKSFINCNDLTVEEAVEKIKEVDQNDELYHAMLNEPTFLGDLDKYLQDFDDFLFNICNQPLEKAYRRDRIMKGKTQEHQYKLINRFYYKPYFFLIKVAQKLHIEFIGRKIYHFIRD</sequence>
<evidence type="ECO:0000256" key="1">
    <source>
        <dbReference type="ARBA" id="ARBA00008919"/>
    </source>
</evidence>
<dbReference type="eggNOG" id="ENOG502N58Z">
    <property type="taxonomic scope" value="Archaea"/>
</dbReference>
<dbReference type="GO" id="GO:0008417">
    <property type="term" value="F:fucosyltransferase activity"/>
    <property type="evidence" value="ECO:0007669"/>
    <property type="project" value="InterPro"/>
</dbReference>
<accession>D3E4B6</accession>
<evidence type="ECO:0000313" key="7">
    <source>
        <dbReference type="Proteomes" id="UP000008680"/>
    </source>
</evidence>
<feature type="domain" description="Alpha-(1,3)-fucosyltransferase FucT N-terminal" evidence="5">
    <location>
        <begin position="9"/>
        <end position="97"/>
    </location>
</feature>
<reference evidence="6 7" key="1">
    <citation type="journal article" date="2010" name="PLoS ONE">
        <title>The genome sequence of the rumen methanogen Methanobrevibacter ruminantium reveals new possibilities for controlling ruminant methane emissions.</title>
        <authorList>
            <person name="Leahy S.C."/>
            <person name="Kelly W.J."/>
            <person name="Altermann E."/>
            <person name="Ronimus R.S."/>
            <person name="Yeoman C.J."/>
            <person name="Pacheco D.M."/>
            <person name="Li D."/>
            <person name="Kong Z."/>
            <person name="McTavish S."/>
            <person name="Sang C."/>
            <person name="Lambie S.C."/>
            <person name="Janssen P.H."/>
            <person name="Dey D."/>
            <person name="Attwood G.T."/>
        </authorList>
    </citation>
    <scope>NUCLEOTIDE SEQUENCE [LARGE SCALE GENOMIC DNA]</scope>
    <source>
        <strain evidence="7">ATCC 35063 / DSM 1093 / JCM 13430 / OCM 146 / M1</strain>
    </source>
</reference>
<feature type="domain" description="Fucosyltransferase C-terminal" evidence="4">
    <location>
        <begin position="118"/>
        <end position="250"/>
    </location>
</feature>
<dbReference type="RefSeq" id="WP_012956326.1">
    <property type="nucleotide sequence ID" value="NC_013790.1"/>
</dbReference>
<dbReference type="AlphaFoldDB" id="D3E4B6"/>
<comment type="similarity">
    <text evidence="1">Belongs to the glycosyltransferase 10 family.</text>
</comment>
<dbReference type="InterPro" id="IPR001503">
    <property type="entry name" value="Glyco_trans_10"/>
</dbReference>